<dbReference type="SUPFAM" id="SSF53474">
    <property type="entry name" value="alpha/beta-Hydrolases"/>
    <property type="match status" value="1"/>
</dbReference>
<dbReference type="InterPro" id="IPR019826">
    <property type="entry name" value="Carboxylesterase_B_AS"/>
</dbReference>
<feature type="domain" description="Carboxylesterase type B" evidence="4">
    <location>
        <begin position="42"/>
        <end position="181"/>
    </location>
</feature>
<dbReference type="Proteomes" id="UP000567179">
    <property type="component" value="Unassembled WGS sequence"/>
</dbReference>
<evidence type="ECO:0000313" key="6">
    <source>
        <dbReference type="Proteomes" id="UP000567179"/>
    </source>
</evidence>
<evidence type="ECO:0000256" key="2">
    <source>
        <dbReference type="ARBA" id="ARBA00022801"/>
    </source>
</evidence>
<dbReference type="EC" id="3.1.1.-" evidence="3"/>
<protein>
    <recommendedName>
        <fullName evidence="3">Carboxylic ester hydrolase</fullName>
        <ecNumber evidence="3">3.1.1.-</ecNumber>
    </recommendedName>
</protein>
<dbReference type="AlphaFoldDB" id="A0A8H5AXL0"/>
<dbReference type="Gene3D" id="3.40.50.1820">
    <property type="entry name" value="alpha/beta hydrolase"/>
    <property type="match status" value="1"/>
</dbReference>
<comment type="caution">
    <text evidence="5">The sequence shown here is derived from an EMBL/GenBank/DDBJ whole genome shotgun (WGS) entry which is preliminary data.</text>
</comment>
<gene>
    <name evidence="5" type="ORF">D9619_002535</name>
</gene>
<keyword evidence="6" id="KW-1185">Reference proteome</keyword>
<proteinExistence type="inferred from homology"/>
<feature type="signal peptide" evidence="3">
    <location>
        <begin position="1"/>
        <end position="20"/>
    </location>
</feature>
<dbReference type="PROSITE" id="PS00941">
    <property type="entry name" value="CARBOXYLESTERASE_B_2"/>
    <property type="match status" value="1"/>
</dbReference>
<dbReference type="InterPro" id="IPR050309">
    <property type="entry name" value="Type-B_Carboxylest/Lipase"/>
</dbReference>
<dbReference type="InterPro" id="IPR019819">
    <property type="entry name" value="Carboxylesterase_B_CS"/>
</dbReference>
<evidence type="ECO:0000256" key="1">
    <source>
        <dbReference type="ARBA" id="ARBA00005964"/>
    </source>
</evidence>
<dbReference type="PROSITE" id="PS00122">
    <property type="entry name" value="CARBOXYLESTERASE_B_1"/>
    <property type="match status" value="1"/>
</dbReference>
<comment type="similarity">
    <text evidence="1 3">Belongs to the type-B carboxylesterase/lipase family.</text>
</comment>
<dbReference type="Pfam" id="PF00135">
    <property type="entry name" value="COesterase"/>
    <property type="match status" value="2"/>
</dbReference>
<dbReference type="GO" id="GO:0016787">
    <property type="term" value="F:hydrolase activity"/>
    <property type="evidence" value="ECO:0007669"/>
    <property type="project" value="UniProtKB-KW"/>
</dbReference>
<organism evidence="5 6">
    <name type="scientific">Psilocybe cf. subviscida</name>
    <dbReference type="NCBI Taxonomy" id="2480587"/>
    <lineage>
        <taxon>Eukaryota</taxon>
        <taxon>Fungi</taxon>
        <taxon>Dikarya</taxon>
        <taxon>Basidiomycota</taxon>
        <taxon>Agaricomycotina</taxon>
        <taxon>Agaricomycetes</taxon>
        <taxon>Agaricomycetidae</taxon>
        <taxon>Agaricales</taxon>
        <taxon>Agaricineae</taxon>
        <taxon>Strophariaceae</taxon>
        <taxon>Psilocybe</taxon>
    </lineage>
</organism>
<evidence type="ECO:0000256" key="3">
    <source>
        <dbReference type="RuleBase" id="RU361235"/>
    </source>
</evidence>
<sequence>MSKGASWLLLLALQASVTSATPLLRATAKIDAAVVSGVTNGLATKFLGIPFAKPPARFVASEAPLPYKGTLNAKAYGPSCPQQKIDSPDTGIAAITQVINEAPELHDAISVESEDCLTLNIIKPTISVPNLIGQPLPVLVWIHGGAYQIGDTASYDQMGTDLVKRSLALGKPMIYVSINYRQADHSRVSDLFVHHDVLRLSAYGFLAGTQIFKEGNGNLGLRDQRLALKWINKYIHAFGGDSSKVTIWGQSSGAISVGLQMMTNGGNTEGLFRAGFMQSGAPLPVGNITKGTGQVFYDVLTQDTGCASAADSLACLRALPFPVLKASVDKTPSFFSYLSLALVWHPSVDGVFLQDNPQALVRQGKFANVPIVSGTCDDEGTLFGLSSLNVTTDADFRNYISSVWLSKNPVSELDALWSYYPADVAQGSPFNTSSSNALTPQFMRVSAFIGDSVQQGPRRMFLNKAVSQGQKVWSYLSRRVKDTPGIGSYHGSDLAIGVINDNLINFVTSLDPNTNGHGANANIHWPQYSAAAPMLYTFPAEANSKPKLTPDTYRKEAIDYLNGLALAHPFVL</sequence>
<evidence type="ECO:0000313" key="5">
    <source>
        <dbReference type="EMBL" id="KAF5312786.1"/>
    </source>
</evidence>
<feature type="chain" id="PRO_5034543565" description="Carboxylic ester hydrolase" evidence="3">
    <location>
        <begin position="21"/>
        <end position="572"/>
    </location>
</feature>
<dbReference type="InterPro" id="IPR002018">
    <property type="entry name" value="CarbesteraseB"/>
</dbReference>
<dbReference type="InterPro" id="IPR029058">
    <property type="entry name" value="AB_hydrolase_fold"/>
</dbReference>
<feature type="domain" description="Carboxylesterase type B" evidence="4">
    <location>
        <begin position="199"/>
        <end position="494"/>
    </location>
</feature>
<reference evidence="5 6" key="1">
    <citation type="journal article" date="2020" name="ISME J.">
        <title>Uncovering the hidden diversity of litter-decomposition mechanisms in mushroom-forming fungi.</title>
        <authorList>
            <person name="Floudas D."/>
            <person name="Bentzer J."/>
            <person name="Ahren D."/>
            <person name="Johansson T."/>
            <person name="Persson P."/>
            <person name="Tunlid A."/>
        </authorList>
    </citation>
    <scope>NUCLEOTIDE SEQUENCE [LARGE SCALE GENOMIC DNA]</scope>
    <source>
        <strain evidence="5 6">CBS 101986</strain>
    </source>
</reference>
<keyword evidence="3" id="KW-0732">Signal</keyword>
<evidence type="ECO:0000259" key="4">
    <source>
        <dbReference type="Pfam" id="PF00135"/>
    </source>
</evidence>
<name>A0A8H5AXL0_9AGAR</name>
<keyword evidence="2 3" id="KW-0378">Hydrolase</keyword>
<dbReference type="PANTHER" id="PTHR11559">
    <property type="entry name" value="CARBOXYLESTERASE"/>
    <property type="match status" value="1"/>
</dbReference>
<accession>A0A8H5AXL0</accession>
<dbReference type="OrthoDB" id="408631at2759"/>
<dbReference type="EMBL" id="JAACJJ010000056">
    <property type="protein sequence ID" value="KAF5312786.1"/>
    <property type="molecule type" value="Genomic_DNA"/>
</dbReference>